<dbReference type="Proteomes" id="UP000325211">
    <property type="component" value="Chromosome"/>
</dbReference>
<proteinExistence type="predicted"/>
<keyword evidence="2" id="KW-0812">Transmembrane</keyword>
<evidence type="ECO:0000256" key="1">
    <source>
        <dbReference type="SAM" id="MobiDB-lite"/>
    </source>
</evidence>
<evidence type="ECO:0000313" key="4">
    <source>
        <dbReference type="Proteomes" id="UP000325211"/>
    </source>
</evidence>
<dbReference type="OrthoDB" id="5181251at2"/>
<protein>
    <submittedName>
        <fullName evidence="3">Uncharacterized protein</fullName>
    </submittedName>
</protein>
<name>A0A5P2DBS3_STRVZ</name>
<dbReference type="AlphaFoldDB" id="A0A5P2DBS3"/>
<dbReference type="EMBL" id="CP029190">
    <property type="protein sequence ID" value="QES51970.1"/>
    <property type="molecule type" value="Genomic_DNA"/>
</dbReference>
<evidence type="ECO:0000313" key="3">
    <source>
        <dbReference type="EMBL" id="QES51970.1"/>
    </source>
</evidence>
<gene>
    <name evidence="3" type="ORF">DEJ50_33220</name>
</gene>
<feature type="transmembrane region" description="Helical" evidence="2">
    <location>
        <begin position="71"/>
        <end position="91"/>
    </location>
</feature>
<feature type="transmembrane region" description="Helical" evidence="2">
    <location>
        <begin position="47"/>
        <end position="65"/>
    </location>
</feature>
<evidence type="ECO:0000256" key="2">
    <source>
        <dbReference type="SAM" id="Phobius"/>
    </source>
</evidence>
<keyword evidence="2" id="KW-0472">Membrane</keyword>
<reference evidence="3 4" key="1">
    <citation type="submission" date="2018-05" db="EMBL/GenBank/DDBJ databases">
        <title>Streptomyces venezuelae.</title>
        <authorList>
            <person name="Kim W."/>
            <person name="Lee N."/>
            <person name="Cho B.-K."/>
        </authorList>
    </citation>
    <scope>NUCLEOTIDE SEQUENCE [LARGE SCALE GENOMIC DNA]</scope>
    <source>
        <strain evidence="3 4">ATCC 21782</strain>
    </source>
</reference>
<feature type="region of interest" description="Disordered" evidence="1">
    <location>
        <begin position="146"/>
        <end position="188"/>
    </location>
</feature>
<accession>A0A5P2DBS3</accession>
<organism evidence="3 4">
    <name type="scientific">Streptomyces venezuelae</name>
    <dbReference type="NCBI Taxonomy" id="54571"/>
    <lineage>
        <taxon>Bacteria</taxon>
        <taxon>Bacillati</taxon>
        <taxon>Actinomycetota</taxon>
        <taxon>Actinomycetes</taxon>
        <taxon>Kitasatosporales</taxon>
        <taxon>Streptomycetaceae</taxon>
        <taxon>Streptomyces</taxon>
    </lineage>
</organism>
<dbReference type="RefSeq" id="WP_150212522.1">
    <property type="nucleotide sequence ID" value="NZ_CP029190.1"/>
</dbReference>
<keyword evidence="2" id="KW-1133">Transmembrane helix</keyword>
<sequence>MDAAGGGELDFELIGRCYTKARRAPLVHGVIRDVNGGRGIRLPGGPYTLTQLAGIVATVAALILTRPLWGGHGWLDVAVLLVLPAVVAFVLRHLHIDGRNPAAALLSIALMLAAPRRGQLRGRTYRPARPARGDTLIHLPADELSAGAPQSDAAPAPEPCPRPARHRPLAPAVQPPTPAGPSAPAVPAVPAVPVASGVQALLARRAPTNRT</sequence>